<protein>
    <recommendedName>
        <fullName evidence="3">F-box domain-containing protein</fullName>
    </recommendedName>
</protein>
<evidence type="ECO:0008006" key="3">
    <source>
        <dbReference type="Google" id="ProtNLM"/>
    </source>
</evidence>
<organism evidence="1 2">
    <name type="scientific">Collybia nuda</name>
    <dbReference type="NCBI Taxonomy" id="64659"/>
    <lineage>
        <taxon>Eukaryota</taxon>
        <taxon>Fungi</taxon>
        <taxon>Dikarya</taxon>
        <taxon>Basidiomycota</taxon>
        <taxon>Agaricomycotina</taxon>
        <taxon>Agaricomycetes</taxon>
        <taxon>Agaricomycetidae</taxon>
        <taxon>Agaricales</taxon>
        <taxon>Tricholomatineae</taxon>
        <taxon>Clitocybaceae</taxon>
        <taxon>Collybia</taxon>
    </lineage>
</organism>
<comment type="caution">
    <text evidence="1">The sequence shown here is derived from an EMBL/GenBank/DDBJ whole genome shotgun (WGS) entry which is preliminary data.</text>
</comment>
<accession>A0A9P5Y4G8</accession>
<feature type="non-terminal residue" evidence="1">
    <location>
        <position position="153"/>
    </location>
</feature>
<dbReference type="EMBL" id="MU150284">
    <property type="protein sequence ID" value="KAF9461426.1"/>
    <property type="molecule type" value="Genomic_DNA"/>
</dbReference>
<evidence type="ECO:0000313" key="2">
    <source>
        <dbReference type="Proteomes" id="UP000807353"/>
    </source>
</evidence>
<proteinExistence type="predicted"/>
<dbReference type="OrthoDB" id="3365698at2759"/>
<gene>
    <name evidence="1" type="ORF">BDZ94DRAFT_1263659</name>
</gene>
<dbReference type="Gene3D" id="1.20.1280.50">
    <property type="match status" value="1"/>
</dbReference>
<name>A0A9P5Y4G8_9AGAR</name>
<sequence>MNVIDIDTELPGLREKIESTAGRSNVIYTGVEEQMARLMLCEALSAFRSVEENLELARAQHNGVEGLRRERARANEHVCKLRTALAPHKHLPTEILTKIFVLCMEGKELNIPPDRHQRQVPYILGEVCSRWRVVSHAEPHLWRRLRFTSAKST</sequence>
<reference evidence="1" key="1">
    <citation type="submission" date="2020-11" db="EMBL/GenBank/DDBJ databases">
        <authorList>
            <consortium name="DOE Joint Genome Institute"/>
            <person name="Ahrendt S."/>
            <person name="Riley R."/>
            <person name="Andreopoulos W."/>
            <person name="Labutti K."/>
            <person name="Pangilinan J."/>
            <person name="Ruiz-Duenas F.J."/>
            <person name="Barrasa J.M."/>
            <person name="Sanchez-Garcia M."/>
            <person name="Camarero S."/>
            <person name="Miyauchi S."/>
            <person name="Serrano A."/>
            <person name="Linde D."/>
            <person name="Babiker R."/>
            <person name="Drula E."/>
            <person name="Ayuso-Fernandez I."/>
            <person name="Pacheco R."/>
            <person name="Padilla G."/>
            <person name="Ferreira P."/>
            <person name="Barriuso J."/>
            <person name="Kellner H."/>
            <person name="Castanera R."/>
            <person name="Alfaro M."/>
            <person name="Ramirez L."/>
            <person name="Pisabarro A.G."/>
            <person name="Kuo A."/>
            <person name="Tritt A."/>
            <person name="Lipzen A."/>
            <person name="He G."/>
            <person name="Yan M."/>
            <person name="Ng V."/>
            <person name="Cullen D."/>
            <person name="Martin F."/>
            <person name="Rosso M.-N."/>
            <person name="Henrissat B."/>
            <person name="Hibbett D."/>
            <person name="Martinez A.T."/>
            <person name="Grigoriev I.V."/>
        </authorList>
    </citation>
    <scope>NUCLEOTIDE SEQUENCE</scope>
    <source>
        <strain evidence="1">CBS 247.69</strain>
    </source>
</reference>
<dbReference type="AlphaFoldDB" id="A0A9P5Y4G8"/>
<keyword evidence="2" id="KW-1185">Reference proteome</keyword>
<evidence type="ECO:0000313" key="1">
    <source>
        <dbReference type="EMBL" id="KAF9461426.1"/>
    </source>
</evidence>
<dbReference type="Proteomes" id="UP000807353">
    <property type="component" value="Unassembled WGS sequence"/>
</dbReference>